<reference evidence="1 2" key="1">
    <citation type="submission" date="2018-08" db="EMBL/GenBank/DDBJ databases">
        <title>Chryseobacterium nematophagum: a novel matrix digesting pathogen of nematodes.</title>
        <authorList>
            <person name="Page A."/>
            <person name="Roberts M."/>
            <person name="Felix M.-A."/>
            <person name="Weir W."/>
        </authorList>
    </citation>
    <scope>NUCLEOTIDE SEQUENCE [LARGE SCALE GENOMIC DNA]</scope>
    <source>
        <strain evidence="1 2">JUb275</strain>
    </source>
</reference>
<dbReference type="AlphaFoldDB" id="A0A3M7L8T6"/>
<evidence type="ECO:0000313" key="2">
    <source>
        <dbReference type="Proteomes" id="UP000267524"/>
    </source>
</evidence>
<organism evidence="1 2">
    <name type="scientific">Chryseobacterium nematophagum</name>
    <dbReference type="NCBI Taxonomy" id="2305228"/>
    <lineage>
        <taxon>Bacteria</taxon>
        <taxon>Pseudomonadati</taxon>
        <taxon>Bacteroidota</taxon>
        <taxon>Flavobacteriia</taxon>
        <taxon>Flavobacteriales</taxon>
        <taxon>Weeksellaceae</taxon>
        <taxon>Chryseobacterium group</taxon>
        <taxon>Chryseobacterium</taxon>
    </lineage>
</organism>
<sequence length="299" mass="34631">MKNKTVIFFLFLSIFSCQKTDNVLIAQSHNDKINVLNLPLDSKNINYKGKDKNGFFIYDKTLKKNIFCKSLSRVYGKIPFSQNIDLLLIERKSTDDEHTEPIITIYSYDIRKNRKQDSLNIYETLNSEATVEKCFLIDENKKIHIYENSEGYDINDNGKDTLIVVKEETDYEVSDKGKFILSTNEKTSPKSLFITDSWNGKYHFEASNRDNAKTIYDINIKFLDDISIDINDDGSKENYSHLQAVKLNDEKIKIVFNSSLEDEMGVIYIERLDDGYVISGNPIYFINPGNNEMPLKKIK</sequence>
<name>A0A3M7L8T6_9FLAO</name>
<keyword evidence="2" id="KW-1185">Reference proteome</keyword>
<protein>
    <submittedName>
        <fullName evidence="1">Uncharacterized protein</fullName>
    </submittedName>
</protein>
<gene>
    <name evidence="1" type="ORF">D1632_12490</name>
</gene>
<accession>A0A3M7L8T6</accession>
<comment type="caution">
    <text evidence="1">The sequence shown here is derived from an EMBL/GenBank/DDBJ whole genome shotgun (WGS) entry which is preliminary data.</text>
</comment>
<dbReference type="Proteomes" id="UP000267524">
    <property type="component" value="Unassembled WGS sequence"/>
</dbReference>
<evidence type="ECO:0000313" key="1">
    <source>
        <dbReference type="EMBL" id="RMZ58434.1"/>
    </source>
</evidence>
<dbReference type="EMBL" id="QWIV01000014">
    <property type="protein sequence ID" value="RMZ58434.1"/>
    <property type="molecule type" value="Genomic_DNA"/>
</dbReference>
<proteinExistence type="predicted"/>
<dbReference type="PROSITE" id="PS51257">
    <property type="entry name" value="PROKAR_LIPOPROTEIN"/>
    <property type="match status" value="1"/>
</dbReference>